<dbReference type="CDD" id="cd23992">
    <property type="entry name" value="PBP_GOBP"/>
    <property type="match status" value="1"/>
</dbReference>
<proteinExistence type="predicted"/>
<dbReference type="AlphaFoldDB" id="A0A9N9X8F1"/>
<organism evidence="2 3">
    <name type="scientific">Diabrotica balteata</name>
    <name type="common">Banded cucumber beetle</name>
    <dbReference type="NCBI Taxonomy" id="107213"/>
    <lineage>
        <taxon>Eukaryota</taxon>
        <taxon>Metazoa</taxon>
        <taxon>Ecdysozoa</taxon>
        <taxon>Arthropoda</taxon>
        <taxon>Hexapoda</taxon>
        <taxon>Insecta</taxon>
        <taxon>Pterygota</taxon>
        <taxon>Neoptera</taxon>
        <taxon>Endopterygota</taxon>
        <taxon>Coleoptera</taxon>
        <taxon>Polyphaga</taxon>
        <taxon>Cucujiformia</taxon>
        <taxon>Chrysomeloidea</taxon>
        <taxon>Chrysomelidae</taxon>
        <taxon>Galerucinae</taxon>
        <taxon>Diabroticina</taxon>
        <taxon>Diabroticites</taxon>
        <taxon>Diabrotica</taxon>
    </lineage>
</organism>
<dbReference type="Proteomes" id="UP001153709">
    <property type="component" value="Chromosome 2"/>
</dbReference>
<dbReference type="GO" id="GO:0005549">
    <property type="term" value="F:odorant binding"/>
    <property type="evidence" value="ECO:0007669"/>
    <property type="project" value="InterPro"/>
</dbReference>
<accession>A0A9N9X8F1</accession>
<dbReference type="OrthoDB" id="6668598at2759"/>
<reference evidence="2" key="1">
    <citation type="submission" date="2022-01" db="EMBL/GenBank/DDBJ databases">
        <authorList>
            <person name="King R."/>
        </authorList>
    </citation>
    <scope>NUCLEOTIDE SEQUENCE</scope>
</reference>
<name>A0A9N9X8F1_DIABA</name>
<dbReference type="InterPro" id="IPR006170">
    <property type="entry name" value="PBP/GOBP"/>
</dbReference>
<dbReference type="EMBL" id="OU898277">
    <property type="protein sequence ID" value="CAG9829026.1"/>
    <property type="molecule type" value="Genomic_DNA"/>
</dbReference>
<dbReference type="SUPFAM" id="SSF47565">
    <property type="entry name" value="Insect pheromone/odorant-binding proteins"/>
    <property type="match status" value="1"/>
</dbReference>
<evidence type="ECO:0000313" key="2">
    <source>
        <dbReference type="EMBL" id="CAG9829026.1"/>
    </source>
</evidence>
<feature type="signal peptide" evidence="1">
    <location>
        <begin position="1"/>
        <end position="19"/>
    </location>
</feature>
<sequence length="149" mass="17615">MRAILVGILLICWFDSTISRLEKKDFGKELLKHVDRWHTICRRITGASEAQIDKVYNGTFPEGDDALQRYTYCIWNLGGQMDIDMKMNQTQLWVYIPDMHKADVVHYMKCNTDARQLPNKNHVQKVWEMQKCIQKTVDNEVSKISYFRL</sequence>
<feature type="chain" id="PRO_5040334606" evidence="1">
    <location>
        <begin position="20"/>
        <end position="149"/>
    </location>
</feature>
<keyword evidence="1" id="KW-0732">Signal</keyword>
<protein>
    <submittedName>
        <fullName evidence="2">Uncharacterized protein</fullName>
    </submittedName>
</protein>
<dbReference type="InterPro" id="IPR036728">
    <property type="entry name" value="PBP_GOBP_sf"/>
</dbReference>
<keyword evidence="3" id="KW-1185">Reference proteome</keyword>
<evidence type="ECO:0000313" key="3">
    <source>
        <dbReference type="Proteomes" id="UP001153709"/>
    </source>
</evidence>
<gene>
    <name evidence="2" type="ORF">DIABBA_LOCUS2892</name>
</gene>
<dbReference type="Gene3D" id="1.10.238.20">
    <property type="entry name" value="Pheromone/general odorant binding protein domain"/>
    <property type="match status" value="1"/>
</dbReference>
<dbReference type="Pfam" id="PF01395">
    <property type="entry name" value="PBP_GOBP"/>
    <property type="match status" value="1"/>
</dbReference>
<evidence type="ECO:0000256" key="1">
    <source>
        <dbReference type="SAM" id="SignalP"/>
    </source>
</evidence>